<evidence type="ECO:0008006" key="11">
    <source>
        <dbReference type="Google" id="ProtNLM"/>
    </source>
</evidence>
<evidence type="ECO:0000256" key="3">
    <source>
        <dbReference type="ARBA" id="ARBA00022989"/>
    </source>
</evidence>
<dbReference type="PANTHER" id="PTHR31082:SF4">
    <property type="entry name" value="PHEROMONE-REGULATED MEMBRANE PROTEIN 10"/>
    <property type="match status" value="1"/>
</dbReference>
<keyword evidence="2 6" id="KW-0812">Transmembrane</keyword>
<dbReference type="KEGG" id="smam:Mal15_06700"/>
<keyword evidence="10" id="KW-1185">Reference proteome</keyword>
<feature type="transmembrane region" description="Helical" evidence="6">
    <location>
        <begin position="210"/>
        <end position="231"/>
    </location>
</feature>
<protein>
    <recommendedName>
        <fullName evidence="11">Threonine/serine exporter family protein</fullName>
    </recommendedName>
</protein>
<dbReference type="InterPro" id="IPR024528">
    <property type="entry name" value="ThrE_2"/>
</dbReference>
<feature type="transmembrane region" description="Helical" evidence="6">
    <location>
        <begin position="251"/>
        <end position="267"/>
    </location>
</feature>
<feature type="transmembrane region" description="Helical" evidence="6">
    <location>
        <begin position="155"/>
        <end position="174"/>
    </location>
</feature>
<feature type="transmembrane region" description="Helical" evidence="6">
    <location>
        <begin position="362"/>
        <end position="380"/>
    </location>
</feature>
<comment type="similarity">
    <text evidence="5">Belongs to the ThrE exporter (TC 2.A.79) family.</text>
</comment>
<reference evidence="9 10" key="1">
    <citation type="submission" date="2019-02" db="EMBL/GenBank/DDBJ databases">
        <title>Planctomycetal bacteria perform biofilm scaping via a novel small molecule.</title>
        <authorList>
            <person name="Jeske O."/>
            <person name="Boedeker C."/>
            <person name="Wiegand S."/>
            <person name="Breitling P."/>
            <person name="Kallscheuer N."/>
            <person name="Jogler M."/>
            <person name="Rohde M."/>
            <person name="Petersen J."/>
            <person name="Medema M.H."/>
            <person name="Surup F."/>
            <person name="Jogler C."/>
        </authorList>
    </citation>
    <scope>NUCLEOTIDE SEQUENCE [LARGE SCALE GENOMIC DNA]</scope>
    <source>
        <strain evidence="9 10">Mal15</strain>
    </source>
</reference>
<dbReference type="InterPro" id="IPR051361">
    <property type="entry name" value="ThrE/Ser_Exporter"/>
</dbReference>
<feature type="transmembrane region" description="Helical" evidence="6">
    <location>
        <begin position="180"/>
        <end position="203"/>
    </location>
</feature>
<feature type="domain" description="Threonine/serine exporter-like N-terminal" evidence="7">
    <location>
        <begin position="2"/>
        <end position="233"/>
    </location>
</feature>
<accession>A0A5B9M6E0</accession>
<evidence type="ECO:0000256" key="1">
    <source>
        <dbReference type="ARBA" id="ARBA00004141"/>
    </source>
</evidence>
<feature type="domain" description="Threonine/Serine exporter ThrE" evidence="8">
    <location>
        <begin position="254"/>
        <end position="379"/>
    </location>
</feature>
<feature type="transmembrane region" description="Helical" evidence="6">
    <location>
        <begin position="126"/>
        <end position="143"/>
    </location>
</feature>
<dbReference type="AlphaFoldDB" id="A0A5B9M6E0"/>
<evidence type="ECO:0000313" key="10">
    <source>
        <dbReference type="Proteomes" id="UP000321353"/>
    </source>
</evidence>
<feature type="transmembrane region" description="Helical" evidence="6">
    <location>
        <begin position="323"/>
        <end position="342"/>
    </location>
</feature>
<feature type="transmembrane region" description="Helical" evidence="6">
    <location>
        <begin position="297"/>
        <end position="316"/>
    </location>
</feature>
<dbReference type="Proteomes" id="UP000321353">
    <property type="component" value="Chromosome"/>
</dbReference>
<feature type="transmembrane region" description="Helical" evidence="6">
    <location>
        <begin position="98"/>
        <end position="120"/>
    </location>
</feature>
<evidence type="ECO:0000259" key="8">
    <source>
        <dbReference type="Pfam" id="PF12821"/>
    </source>
</evidence>
<sequence length="386" mass="41200">MMLHRFGTPSHRLERVMGKVAVALGIHGEFLYTPTALVISLRDSSGEEMTVIRRVDSGPVNVDKLIRFDELLSRVERRETSVDAAMEEMKQIEQAKALYGPPVYIVACAVACAAVAVFFSGTPWEIALAGLVGALVAGIELLYEHWGLELGLLELLAGVVAATSSLLVACYVVPIDHRLVTLAGLIILIPGLRLTVALTELAVGHLSAGVARLSGALVSLATLFVGAILVWRLLDRFQPQLGPRLPVASDWQWVALAVAPIAFAIVFRAGWRQWPIIGLVSVLGVVVSWATGPRYGIEVASFLGALSVGCGSNLYARIRDIPALVALTPGMLILVPGSLGYRSLSALSQQQTVEAVQYGFEMIVIASSLVGGLIVSNVIISPKRIL</sequence>
<dbReference type="GO" id="GO:0016020">
    <property type="term" value="C:membrane"/>
    <property type="evidence" value="ECO:0007669"/>
    <property type="project" value="UniProtKB-SubCell"/>
</dbReference>
<dbReference type="GO" id="GO:0022857">
    <property type="term" value="F:transmembrane transporter activity"/>
    <property type="evidence" value="ECO:0007669"/>
    <property type="project" value="InterPro"/>
</dbReference>
<dbReference type="InterPro" id="IPR010619">
    <property type="entry name" value="ThrE-like_N"/>
</dbReference>
<evidence type="ECO:0000313" key="9">
    <source>
        <dbReference type="EMBL" id="QEF96642.1"/>
    </source>
</evidence>
<evidence type="ECO:0000256" key="4">
    <source>
        <dbReference type="ARBA" id="ARBA00023136"/>
    </source>
</evidence>
<dbReference type="PANTHER" id="PTHR31082">
    <property type="entry name" value="PHEROMONE-REGULATED MEMBRANE PROTEIN 10"/>
    <property type="match status" value="1"/>
</dbReference>
<evidence type="ECO:0000259" key="7">
    <source>
        <dbReference type="Pfam" id="PF06738"/>
    </source>
</evidence>
<keyword evidence="3 6" id="KW-1133">Transmembrane helix</keyword>
<proteinExistence type="inferred from homology"/>
<name>A0A5B9M6E0_9BACT</name>
<evidence type="ECO:0000256" key="6">
    <source>
        <dbReference type="SAM" id="Phobius"/>
    </source>
</evidence>
<comment type="subcellular location">
    <subcellularLocation>
        <location evidence="1">Membrane</location>
        <topology evidence="1">Multi-pass membrane protein</topology>
    </subcellularLocation>
</comment>
<dbReference type="Pfam" id="PF06738">
    <property type="entry name" value="ThrE"/>
    <property type="match status" value="1"/>
</dbReference>
<gene>
    <name evidence="9" type="ORF">Mal15_06700</name>
</gene>
<evidence type="ECO:0000256" key="2">
    <source>
        <dbReference type="ARBA" id="ARBA00022692"/>
    </source>
</evidence>
<keyword evidence="4 6" id="KW-0472">Membrane</keyword>
<organism evidence="9 10">
    <name type="scientific">Stieleria maiorica</name>
    <dbReference type="NCBI Taxonomy" id="2795974"/>
    <lineage>
        <taxon>Bacteria</taxon>
        <taxon>Pseudomonadati</taxon>
        <taxon>Planctomycetota</taxon>
        <taxon>Planctomycetia</taxon>
        <taxon>Pirellulales</taxon>
        <taxon>Pirellulaceae</taxon>
        <taxon>Stieleria</taxon>
    </lineage>
</organism>
<feature type="transmembrane region" description="Helical" evidence="6">
    <location>
        <begin position="274"/>
        <end position="291"/>
    </location>
</feature>
<evidence type="ECO:0000256" key="5">
    <source>
        <dbReference type="ARBA" id="ARBA00034125"/>
    </source>
</evidence>
<dbReference type="EMBL" id="CP036264">
    <property type="protein sequence ID" value="QEF96642.1"/>
    <property type="molecule type" value="Genomic_DNA"/>
</dbReference>
<dbReference type="Pfam" id="PF12821">
    <property type="entry name" value="ThrE_2"/>
    <property type="match status" value="1"/>
</dbReference>